<feature type="domain" description="EGF-like" evidence="8">
    <location>
        <begin position="878"/>
        <end position="915"/>
    </location>
</feature>
<dbReference type="Proteomes" id="UP000245119">
    <property type="component" value="Linkage Group LG11"/>
</dbReference>
<proteinExistence type="predicted"/>
<evidence type="ECO:0000256" key="7">
    <source>
        <dbReference type="SAM" id="SignalP"/>
    </source>
</evidence>
<gene>
    <name evidence="12" type="ORF">C0Q70_17743</name>
</gene>
<dbReference type="SUPFAM" id="SSF57196">
    <property type="entry name" value="EGF/Laminin"/>
    <property type="match status" value="5"/>
</dbReference>
<dbReference type="InterPro" id="IPR051022">
    <property type="entry name" value="Notch_Cell-Fate_Det"/>
</dbReference>
<dbReference type="SUPFAM" id="SSF57424">
    <property type="entry name" value="LDL receptor-like module"/>
    <property type="match status" value="1"/>
</dbReference>
<dbReference type="InterPro" id="IPR036857">
    <property type="entry name" value="Thyroglobulin_1_sf"/>
</dbReference>
<feature type="disulfide bond" evidence="4">
    <location>
        <begin position="484"/>
        <end position="493"/>
    </location>
</feature>
<feature type="disulfide bond" evidence="4">
    <location>
        <begin position="524"/>
        <end position="533"/>
    </location>
</feature>
<dbReference type="PROSITE" id="PS01186">
    <property type="entry name" value="EGF_2"/>
    <property type="match status" value="5"/>
</dbReference>
<dbReference type="Pfam" id="PF00095">
    <property type="entry name" value="WAP"/>
    <property type="match status" value="2"/>
</dbReference>
<dbReference type="InterPro" id="IPR036645">
    <property type="entry name" value="Elafin-like_sf"/>
</dbReference>
<dbReference type="InterPro" id="IPR002172">
    <property type="entry name" value="LDrepeatLR_classA_rpt"/>
</dbReference>
<protein>
    <submittedName>
        <fullName evidence="12">Uncharacterized protein</fullName>
    </submittedName>
</protein>
<dbReference type="SUPFAM" id="SSF57610">
    <property type="entry name" value="Thyroglobulin type-1 domain"/>
    <property type="match status" value="2"/>
</dbReference>
<feature type="disulfide bond" evidence="4">
    <location>
        <begin position="716"/>
        <end position="725"/>
    </location>
</feature>
<dbReference type="PROSITE" id="PS50279">
    <property type="entry name" value="BPTI_KUNITZ_2"/>
    <property type="match status" value="1"/>
</dbReference>
<feature type="disulfide bond" evidence="5">
    <location>
        <begin position="252"/>
        <end position="267"/>
    </location>
</feature>
<dbReference type="InterPro" id="IPR036880">
    <property type="entry name" value="Kunitz_BPTI_sf"/>
</dbReference>
<feature type="domain" description="EGF-like" evidence="8">
    <location>
        <begin position="457"/>
        <end position="494"/>
    </location>
</feature>
<feature type="signal peptide" evidence="7">
    <location>
        <begin position="1"/>
        <end position="24"/>
    </location>
</feature>
<dbReference type="SMART" id="SM00192">
    <property type="entry name" value="LDLa"/>
    <property type="match status" value="1"/>
</dbReference>
<dbReference type="PROSITE" id="PS51390">
    <property type="entry name" value="WAP"/>
    <property type="match status" value="1"/>
</dbReference>
<dbReference type="GO" id="GO:0004867">
    <property type="term" value="F:serine-type endopeptidase inhibitor activity"/>
    <property type="evidence" value="ECO:0007669"/>
    <property type="project" value="InterPro"/>
</dbReference>
<dbReference type="InterPro" id="IPR023415">
    <property type="entry name" value="LDLR_class-A_CS"/>
</dbReference>
<keyword evidence="6" id="KW-0472">Membrane</keyword>
<feature type="chain" id="PRO_5015594745" evidence="7">
    <location>
        <begin position="25"/>
        <end position="1796"/>
    </location>
</feature>
<keyword evidence="13" id="KW-1185">Reference proteome</keyword>
<feature type="domain" description="Thyroglobulin type-1" evidence="10">
    <location>
        <begin position="1290"/>
        <end position="1388"/>
    </location>
</feature>
<feature type="domain" description="EGF-like" evidence="8">
    <location>
        <begin position="1073"/>
        <end position="1114"/>
    </location>
</feature>
<comment type="caution">
    <text evidence="4">Lacks conserved residue(s) required for the propagation of feature annotation.</text>
</comment>
<dbReference type="InterPro" id="IPR000716">
    <property type="entry name" value="Thyroglobulin_1"/>
</dbReference>
<dbReference type="CDD" id="cd00199">
    <property type="entry name" value="WAP"/>
    <property type="match status" value="1"/>
</dbReference>
<dbReference type="OrthoDB" id="283575at2759"/>
<feature type="disulfide bond" evidence="4">
    <location>
        <begin position="298"/>
        <end position="307"/>
    </location>
</feature>
<sequence length="1796" mass="196578">MGAAGCFLLLLTISELGLNTLVVSQITEPTSDQSGSIHSGTFYALGLKEKDEMFLEKYINATLAAANFSGTIDLEYVKQEQCLSFHVLLTSRRDDNSSNLFMLLEGVNIIMDGVSNPVNITTVSLDCKGTSVAVRLFILGRVNKTNEEILQNYLLRKVDYMGEWSVDFSSIGNCTMAFVNGTVLKVLVAVANSTLHSLNGTKVNVTATASYNITNSTNNPMCWDVPSELNECQSGQKFCPYRKKCILQSFFCDGKDDCGDNSDEANCLEYVGQQCSNFSCMNGGSCMFRQGQGQFCMCTSGFSGLTCKDTNKTQEVYAVNITVQYKWQADFIDPMSNMYKNLSNGIIAGVNSTMYGAIHYISSNVLNIRDGGDNSLVVTVAVNFSGVLDAVEISARQQKLQEKGFSIGAKTINVTTIIQARQGPCQIRSCGNGLCVVVMGQRSECRCMPQQSPENCDYMDCGINVCRNGICINDSYYGGYVCNCSQSFSGNSCEVNVCKELGAGVCSGHGKCIGNFLYDIICQCDEGYGGIFCNETGKDNLTDCQRQERLNTFFLKALMGKVTVLPAFLNGKTLQQQLSDIQYTNIEVSSCWSSGSLRYGQYKSVCVYKTANISESPLCYCTNSNGSFISNKYSNGSCKVTEKPGWCPSPQDAGSGTMECFQDVDCYGSRKCCKESTGYRCQEPLFTEVCRRFIANPCGQNGHCVGNIFNGTLCLCQPGYSGIACESPTPDVLTECQRSYQLMNYMVQTLLGKTPAPESINTTLAAMLIGLNISKLQVPTCWPSNDMSSGNYKYICDFNVTSLTTDGCMCTNDLGEQRGIMKMNGDCDSKYLGQQCSNFSCMNGGSCMFRQGQGQFCMCTSGFYGLTCEETDTSTKYVGQQCSNFSCMNGGSCMFRQGQGQFCMCTSGFYGLTCEETDTSTTSSNKPGVCPVVPPNTFGITVESCSNDKDCSRAQKCCSNGGGHVCVDPVHYSYFTMRINISSPWLPEYNISESQPRAALMKELRTLVMAYLPEMISMNITNVRPGSIIADVRVTTNVSVSILSISKLELGLNLSSITLNGSTYQVTNATYVPDDPCQQGVCQNGGNCSSHLTTDFTWNYFCSCPAGVYGNNCEESACSLFPIMCGMGRCVGDLDRNLCECPADRKGILCEETGSEKLSSCQRKQRLSQFALQILKGVPVIGITAYQLRQLLLAAKILWLPSYSCQTDGTYGLTANMTSVTSLQTRFACVDEDGIEDNCEAKVCSVMTQYNICQSGSQCVGNIYNQLCDCTTAQKPSHGALCELPGKANETECERRRGLGELVVAVLRSQISLEMISAKFIYEIVHSMLREIHVNTVWQPQCFPNGSYTNAGCQFQVDKPDTKECYCVDENEQRRMDIPSNSESPPQCPLTHICHLPVVKESCSSSMPRFYFDTETKSCKSFSYGECGGNNNNFKTLQECCSTCGINASQAYSYQQLLACNASICKDSTCFNSPCAVYMQDTCTGETYIADRLNKSRRFQPSSCNSILHTSCEIHTCKVMTANENADKKFQKVLPVCTDDGTYSPIQQLDNGTRVCVDAFGEAVQLVPPSGKCKKDQIVEIKIILRYDVDYDKYAAGKESEVEKALVDRMVSFGIPRRMIKNVKVKRGSVIIEADVQNDTDVDIAIVKPLVEQKAESGGLNLEVNNQTFALMSDGLTFNVTTAPQVQEEEKPEEKHGLTTEEIIIIAVICPVAGLALIIIIIIVVVCCCRKQKPAAKADNGCYSKMETNTRGGASVSNNTYDMINMNSAQRLSGGIENKAYEDGYDESSGYVKVRM</sequence>
<feature type="domain" description="EGF-like" evidence="8">
    <location>
        <begin position="271"/>
        <end position="308"/>
    </location>
</feature>
<reference evidence="12 13" key="1">
    <citation type="submission" date="2018-04" db="EMBL/GenBank/DDBJ databases">
        <title>The genome of golden apple snail Pomacea canaliculata provides insight into stress tolerance and invasive adaptation.</title>
        <authorList>
            <person name="Liu C."/>
            <person name="Liu B."/>
            <person name="Ren Y."/>
            <person name="Zhang Y."/>
            <person name="Wang H."/>
            <person name="Li S."/>
            <person name="Jiang F."/>
            <person name="Yin L."/>
            <person name="Zhang G."/>
            <person name="Qian W."/>
            <person name="Fan W."/>
        </authorList>
    </citation>
    <scope>NUCLEOTIDE SEQUENCE [LARGE SCALE GENOMIC DNA]</scope>
    <source>
        <strain evidence="12">SZHN2017</strain>
        <tissue evidence="12">Muscle</tissue>
    </source>
</reference>
<evidence type="ECO:0000259" key="11">
    <source>
        <dbReference type="PROSITE" id="PS51390"/>
    </source>
</evidence>
<evidence type="ECO:0000256" key="2">
    <source>
        <dbReference type="ARBA" id="ARBA00022737"/>
    </source>
</evidence>
<feature type="disulfide bond" evidence="4">
    <location>
        <begin position="905"/>
        <end position="914"/>
    </location>
</feature>
<dbReference type="PROSITE" id="PS50068">
    <property type="entry name" value="LDLRA_2"/>
    <property type="match status" value="1"/>
</dbReference>
<dbReference type="SMART" id="SM00217">
    <property type="entry name" value="WAP"/>
    <property type="match status" value="2"/>
</dbReference>
<dbReference type="PROSITE" id="PS51162">
    <property type="entry name" value="THYROGLOBULIN_1_2"/>
    <property type="match status" value="1"/>
</dbReference>
<comment type="caution">
    <text evidence="12">The sequence shown here is derived from an EMBL/GenBank/DDBJ whole genome shotgun (WGS) entry which is preliminary data.</text>
</comment>
<name>A0A2T7NL94_POMCA</name>
<keyword evidence="1 4" id="KW-0245">EGF-like domain</keyword>
<dbReference type="SUPFAM" id="SSF57256">
    <property type="entry name" value="Elafin-like"/>
    <property type="match status" value="2"/>
</dbReference>
<evidence type="ECO:0000259" key="8">
    <source>
        <dbReference type="PROSITE" id="PS50026"/>
    </source>
</evidence>
<feature type="domain" description="BPTI/Kunitz inhibitor" evidence="9">
    <location>
        <begin position="1394"/>
        <end position="1444"/>
    </location>
</feature>
<dbReference type="InterPro" id="IPR000742">
    <property type="entry name" value="EGF"/>
</dbReference>
<dbReference type="PANTHER" id="PTHR24049:SF30">
    <property type="match status" value="1"/>
</dbReference>
<dbReference type="SUPFAM" id="SSF57362">
    <property type="entry name" value="BPTI-like"/>
    <property type="match status" value="1"/>
</dbReference>
<dbReference type="STRING" id="400727.A0A2T7NL94"/>
<evidence type="ECO:0000313" key="13">
    <source>
        <dbReference type="Proteomes" id="UP000245119"/>
    </source>
</evidence>
<dbReference type="PROSITE" id="PS00022">
    <property type="entry name" value="EGF_1"/>
    <property type="match status" value="7"/>
</dbReference>
<evidence type="ECO:0000256" key="4">
    <source>
        <dbReference type="PROSITE-ProRule" id="PRU00076"/>
    </source>
</evidence>
<evidence type="ECO:0000256" key="5">
    <source>
        <dbReference type="PROSITE-ProRule" id="PRU00124"/>
    </source>
</evidence>
<dbReference type="InterPro" id="IPR036055">
    <property type="entry name" value="LDL_receptor-like_sf"/>
</dbReference>
<feature type="disulfide bond" evidence="4">
    <location>
        <begin position="461"/>
        <end position="471"/>
    </location>
</feature>
<evidence type="ECO:0000256" key="6">
    <source>
        <dbReference type="SAM" id="Phobius"/>
    </source>
</evidence>
<keyword evidence="6" id="KW-1133">Transmembrane helix</keyword>
<evidence type="ECO:0000259" key="10">
    <source>
        <dbReference type="PROSITE" id="PS51162"/>
    </source>
</evidence>
<dbReference type="CDD" id="cd00054">
    <property type="entry name" value="EGF_CA"/>
    <property type="match status" value="1"/>
</dbReference>
<organism evidence="12 13">
    <name type="scientific">Pomacea canaliculata</name>
    <name type="common">Golden apple snail</name>
    <dbReference type="NCBI Taxonomy" id="400727"/>
    <lineage>
        <taxon>Eukaryota</taxon>
        <taxon>Metazoa</taxon>
        <taxon>Spiralia</taxon>
        <taxon>Lophotrochozoa</taxon>
        <taxon>Mollusca</taxon>
        <taxon>Gastropoda</taxon>
        <taxon>Caenogastropoda</taxon>
        <taxon>Architaenioglossa</taxon>
        <taxon>Ampullarioidea</taxon>
        <taxon>Ampullariidae</taxon>
        <taxon>Pomacea</taxon>
    </lineage>
</organism>
<evidence type="ECO:0000256" key="3">
    <source>
        <dbReference type="ARBA" id="ARBA00023157"/>
    </source>
</evidence>
<keyword evidence="3 4" id="KW-1015">Disulfide bond</keyword>
<dbReference type="PROSITE" id="PS01209">
    <property type="entry name" value="LDLRA_1"/>
    <property type="match status" value="1"/>
</dbReference>
<dbReference type="PROSITE" id="PS50026">
    <property type="entry name" value="EGF_3"/>
    <property type="match status" value="7"/>
</dbReference>
<keyword evidence="7" id="KW-0732">Signal</keyword>
<dbReference type="EMBL" id="PZQS01000011">
    <property type="protein sequence ID" value="PVD21940.1"/>
    <property type="molecule type" value="Genomic_DNA"/>
</dbReference>
<dbReference type="InterPro" id="IPR002223">
    <property type="entry name" value="Kunitz_BPTI"/>
</dbReference>
<dbReference type="Gene3D" id="4.10.75.10">
    <property type="entry name" value="Elafin-like"/>
    <property type="match status" value="2"/>
</dbReference>
<feature type="disulfide bond" evidence="4">
    <location>
        <begin position="1104"/>
        <end position="1113"/>
    </location>
</feature>
<dbReference type="CDD" id="cd00112">
    <property type="entry name" value="LDLa"/>
    <property type="match status" value="1"/>
</dbReference>
<dbReference type="Gene3D" id="4.10.410.10">
    <property type="entry name" value="Pancreatic trypsin inhibitor Kunitz domain"/>
    <property type="match status" value="1"/>
</dbReference>
<dbReference type="CDD" id="cd00109">
    <property type="entry name" value="Kunitz-type"/>
    <property type="match status" value="1"/>
</dbReference>
<evidence type="ECO:0000259" key="9">
    <source>
        <dbReference type="PROSITE" id="PS50279"/>
    </source>
</evidence>
<keyword evidence="6" id="KW-0812">Transmembrane</keyword>
<dbReference type="SMART" id="SM00181">
    <property type="entry name" value="EGF"/>
    <property type="match status" value="9"/>
</dbReference>
<evidence type="ECO:0000256" key="1">
    <source>
        <dbReference type="ARBA" id="ARBA00022536"/>
    </source>
</evidence>
<feature type="disulfide bond" evidence="4">
    <location>
        <begin position="859"/>
        <end position="868"/>
    </location>
</feature>
<accession>A0A2T7NL94</accession>
<evidence type="ECO:0000313" key="12">
    <source>
        <dbReference type="EMBL" id="PVD21940.1"/>
    </source>
</evidence>
<dbReference type="Gene3D" id="4.10.400.10">
    <property type="entry name" value="Low-density Lipoprotein Receptor"/>
    <property type="match status" value="1"/>
</dbReference>
<dbReference type="Pfam" id="PF00057">
    <property type="entry name" value="Ldl_recept_a"/>
    <property type="match status" value="1"/>
</dbReference>
<dbReference type="InterPro" id="IPR008197">
    <property type="entry name" value="WAP_dom"/>
</dbReference>
<dbReference type="SMART" id="SM00131">
    <property type="entry name" value="KU"/>
    <property type="match status" value="1"/>
</dbReference>
<feature type="transmembrane region" description="Helical" evidence="6">
    <location>
        <begin position="1703"/>
        <end position="1727"/>
    </location>
</feature>
<keyword evidence="2" id="KW-0677">Repeat</keyword>
<dbReference type="GO" id="GO:0005576">
    <property type="term" value="C:extracellular region"/>
    <property type="evidence" value="ECO:0007669"/>
    <property type="project" value="InterPro"/>
</dbReference>
<feature type="domain" description="EGF-like" evidence="8">
    <location>
        <begin position="495"/>
        <end position="534"/>
    </location>
</feature>
<feature type="domain" description="WAP" evidence="11">
    <location>
        <begin position="923"/>
        <end position="970"/>
    </location>
</feature>
<feature type="domain" description="EGF-like" evidence="8">
    <location>
        <begin position="832"/>
        <end position="869"/>
    </location>
</feature>
<dbReference type="PANTHER" id="PTHR24049">
    <property type="entry name" value="CRUMBS FAMILY MEMBER"/>
    <property type="match status" value="1"/>
</dbReference>
<dbReference type="Gene3D" id="2.10.25.10">
    <property type="entry name" value="Laminin"/>
    <property type="match status" value="3"/>
</dbReference>
<feature type="domain" description="EGF-like" evidence="8">
    <location>
        <begin position="686"/>
        <end position="726"/>
    </location>
</feature>